<feature type="compositionally biased region" description="Basic residues" evidence="1">
    <location>
        <begin position="163"/>
        <end position="194"/>
    </location>
</feature>
<dbReference type="EMBL" id="HBGA01012327">
    <property type="protein sequence ID" value="CAD8993640.1"/>
    <property type="molecule type" value="Transcribed_RNA"/>
</dbReference>
<dbReference type="Pfam" id="PF07382">
    <property type="entry name" value="HC2"/>
    <property type="match status" value="1"/>
</dbReference>
<accession>A0A7S1N2Z6</accession>
<sequence>MEAALGSIMKMMTGSGPIVKCVLLAADGKASELSIDMSPSQNGCAKALKCARTTFVGPIPHLSAVVLQNAAPKAKTPKNKHRLPPPVDKEAVVGSALVIRMDENVEPADISLSEYLSYCANPPSAKAARKVPPVKKTMSKTKETAKKAAPKKALAKKDPVKKALAKKAPAKKAPGKGSAKKAPVKKASAKKAPAKKTPFQKPPPKKAAAKKTPAKKAPPQKASVKQAPTKQQPVTKGASKKKSVSKKMN</sequence>
<name>A0A7S1N2Z6_9EUGL</name>
<evidence type="ECO:0000256" key="1">
    <source>
        <dbReference type="SAM" id="MobiDB-lite"/>
    </source>
</evidence>
<evidence type="ECO:0000313" key="3">
    <source>
        <dbReference type="EMBL" id="CAD8993640.1"/>
    </source>
</evidence>
<proteinExistence type="predicted"/>
<feature type="region of interest" description="Disordered" evidence="1">
    <location>
        <begin position="124"/>
        <end position="249"/>
    </location>
</feature>
<dbReference type="InterPro" id="IPR009970">
    <property type="entry name" value="HC2"/>
</dbReference>
<evidence type="ECO:0000259" key="2">
    <source>
        <dbReference type="Pfam" id="PF19208"/>
    </source>
</evidence>
<dbReference type="GO" id="GO:0003677">
    <property type="term" value="F:DNA binding"/>
    <property type="evidence" value="ECO:0007669"/>
    <property type="project" value="InterPro"/>
</dbReference>
<feature type="compositionally biased region" description="Basic residues" evidence="1">
    <location>
        <begin position="238"/>
        <end position="249"/>
    </location>
</feature>
<protein>
    <recommendedName>
        <fullName evidence="2">DUF5880 domain-containing protein</fullName>
    </recommendedName>
</protein>
<feature type="compositionally biased region" description="Basic residues" evidence="1">
    <location>
        <begin position="127"/>
        <end position="139"/>
    </location>
</feature>
<gene>
    <name evidence="3" type="ORF">EGYM00392_LOCUS4690</name>
</gene>
<dbReference type="Pfam" id="PF19208">
    <property type="entry name" value="DUF5880"/>
    <property type="match status" value="1"/>
</dbReference>
<dbReference type="GO" id="GO:0030261">
    <property type="term" value="P:chromosome condensation"/>
    <property type="evidence" value="ECO:0007669"/>
    <property type="project" value="InterPro"/>
</dbReference>
<feature type="domain" description="DUF5880" evidence="2">
    <location>
        <begin position="22"/>
        <end position="116"/>
    </location>
</feature>
<feature type="compositionally biased region" description="Low complexity" evidence="1">
    <location>
        <begin position="215"/>
        <end position="228"/>
    </location>
</feature>
<dbReference type="InterPro" id="IPR043653">
    <property type="entry name" value="DUF5880"/>
</dbReference>
<dbReference type="GO" id="GO:0030527">
    <property type="term" value="F:structural constituent of chromatin"/>
    <property type="evidence" value="ECO:0007669"/>
    <property type="project" value="InterPro"/>
</dbReference>
<feature type="compositionally biased region" description="Basic residues" evidence="1">
    <location>
        <begin position="203"/>
        <end position="214"/>
    </location>
</feature>
<organism evidence="3">
    <name type="scientific">Eutreptiella gymnastica</name>
    <dbReference type="NCBI Taxonomy" id="73025"/>
    <lineage>
        <taxon>Eukaryota</taxon>
        <taxon>Discoba</taxon>
        <taxon>Euglenozoa</taxon>
        <taxon>Euglenida</taxon>
        <taxon>Spirocuta</taxon>
        <taxon>Euglenophyceae</taxon>
        <taxon>Eutreptiales</taxon>
        <taxon>Eutreptiaceae</taxon>
        <taxon>Eutreptiella</taxon>
    </lineage>
</organism>
<dbReference type="AlphaFoldDB" id="A0A7S1N2Z6"/>
<reference evidence="3" key="1">
    <citation type="submission" date="2021-01" db="EMBL/GenBank/DDBJ databases">
        <authorList>
            <person name="Corre E."/>
            <person name="Pelletier E."/>
            <person name="Niang G."/>
            <person name="Scheremetjew M."/>
            <person name="Finn R."/>
            <person name="Kale V."/>
            <person name="Holt S."/>
            <person name="Cochrane G."/>
            <person name="Meng A."/>
            <person name="Brown T."/>
            <person name="Cohen L."/>
        </authorList>
    </citation>
    <scope>NUCLEOTIDE SEQUENCE</scope>
    <source>
        <strain evidence="3">NIES-381</strain>
    </source>
</reference>